<accession>A0A8S8XLG2</accession>
<protein>
    <recommendedName>
        <fullName evidence="4">Peptidase M61 catalytic domain-containing protein</fullName>
    </recommendedName>
</protein>
<feature type="chain" id="PRO_5035769560" description="Peptidase M61 catalytic domain-containing protein" evidence="1">
    <location>
        <begin position="19"/>
        <end position="556"/>
    </location>
</feature>
<dbReference type="RefSeq" id="WP_420245245.1">
    <property type="nucleotide sequence ID" value="NZ_BOPV01000001.1"/>
</dbReference>
<proteinExistence type="predicted"/>
<dbReference type="AlphaFoldDB" id="A0A8S8XLG2"/>
<dbReference type="InterPro" id="IPR027268">
    <property type="entry name" value="Peptidase_M4/M1_CTD_sf"/>
</dbReference>
<dbReference type="EMBL" id="BOPV01000001">
    <property type="protein sequence ID" value="GIL41660.1"/>
    <property type="molecule type" value="Genomic_DNA"/>
</dbReference>
<dbReference type="Gene3D" id="2.30.42.10">
    <property type="match status" value="1"/>
</dbReference>
<organism evidence="2 3">
    <name type="scientific">Roseiterribacter gracilis</name>
    <dbReference type="NCBI Taxonomy" id="2812848"/>
    <lineage>
        <taxon>Bacteria</taxon>
        <taxon>Pseudomonadati</taxon>
        <taxon>Pseudomonadota</taxon>
        <taxon>Alphaproteobacteria</taxon>
        <taxon>Rhodospirillales</taxon>
        <taxon>Roseiterribacteraceae</taxon>
        <taxon>Roseiterribacter</taxon>
    </lineage>
</organism>
<evidence type="ECO:0008006" key="4">
    <source>
        <dbReference type="Google" id="ProtNLM"/>
    </source>
</evidence>
<feature type="signal peptide" evidence="1">
    <location>
        <begin position="1"/>
        <end position="18"/>
    </location>
</feature>
<dbReference type="Proteomes" id="UP000681075">
    <property type="component" value="Unassembled WGS sequence"/>
</dbReference>
<gene>
    <name evidence="2" type="ORF">TMPK1_38970</name>
</gene>
<dbReference type="Gene3D" id="1.10.390.10">
    <property type="entry name" value="Neutral Protease Domain 2"/>
    <property type="match status" value="1"/>
</dbReference>
<evidence type="ECO:0000256" key="1">
    <source>
        <dbReference type="SAM" id="SignalP"/>
    </source>
</evidence>
<name>A0A8S8XLG2_9PROT</name>
<evidence type="ECO:0000313" key="3">
    <source>
        <dbReference type="Proteomes" id="UP000681075"/>
    </source>
</evidence>
<keyword evidence="3" id="KW-1185">Reference proteome</keyword>
<keyword evidence="1" id="KW-0732">Signal</keyword>
<dbReference type="InterPro" id="IPR036034">
    <property type="entry name" value="PDZ_sf"/>
</dbReference>
<comment type="caution">
    <text evidence="2">The sequence shown here is derived from an EMBL/GenBank/DDBJ whole genome shotgun (WGS) entry which is preliminary data.</text>
</comment>
<dbReference type="SUPFAM" id="SSF50156">
    <property type="entry name" value="PDZ domain-like"/>
    <property type="match status" value="1"/>
</dbReference>
<sequence length="556" mass="60427">MRTLLCATFCLLATAAHADDAPSLRIKLRPVLENGIASGLDVEERISKTTALTMPASIGPLLRIADRVTDLAAKDAQGPIELVMSESDASGGTLGGIKRSWRFARPPAGEITVTYRVAVSKEMSTGPAYELRSEAKGISGQGQAFLVLPDSNDDYNVEITWDGLQPGEQSLTSYPAPKADRAIPLARLRTSFFMAGALDSTPKDLSTAGPFRAASTADIADPATLLAWTADAYEKMFRFFGLPNEPTFTVMYRTNMFGSISGVAGPEALVSTIARQTPTEQVHGLQTHEMVHVFITALEDTGSTGGWFTEGTAVHFQRRFPLAAGLATPDEFLRDVNHTMRRYYANVRNTLPMADAIAMFWTDARGRVLPYDRGSIYFADLDAKIRATSKGKRRLDDVIREFLAARRDGKPATIEAWLAVAEREIGKQARADYQALQDGKVFVLPSNAFGPCFKRVDTNLPVFELGFAMKSLTVTPRVIADLDPASPAAKAGVQNGDKIVAPVTLDNAQTDPAKPILLKIDRNGQPLEISFKPEGAKKKGYLWERVQSVPDAKCAQ</sequence>
<reference evidence="2" key="1">
    <citation type="submission" date="2021-02" db="EMBL/GenBank/DDBJ databases">
        <title>Genome sequence of Rhodospirillales sp. strain TMPK1 isolated from soil.</title>
        <authorList>
            <person name="Nakai R."/>
            <person name="Kusada H."/>
            <person name="Tamaki H."/>
        </authorList>
    </citation>
    <scope>NUCLEOTIDE SEQUENCE</scope>
    <source>
        <strain evidence="2">TMPK1</strain>
    </source>
</reference>
<evidence type="ECO:0000313" key="2">
    <source>
        <dbReference type="EMBL" id="GIL41660.1"/>
    </source>
</evidence>